<dbReference type="InterPro" id="IPR013083">
    <property type="entry name" value="Znf_RING/FYVE/PHD"/>
</dbReference>
<dbReference type="AlphaFoldDB" id="K5WAA9"/>
<dbReference type="InterPro" id="IPR001841">
    <property type="entry name" value="Znf_RING"/>
</dbReference>
<evidence type="ECO:0000256" key="3">
    <source>
        <dbReference type="ARBA" id="ARBA00022833"/>
    </source>
</evidence>
<keyword evidence="1" id="KW-0479">Metal-binding</keyword>
<dbReference type="KEGG" id="pco:PHACADRAFT_110624"/>
<dbReference type="OrthoDB" id="6105938at2759"/>
<evidence type="ECO:0000313" key="9">
    <source>
        <dbReference type="Proteomes" id="UP000008370"/>
    </source>
</evidence>
<evidence type="ECO:0000256" key="1">
    <source>
        <dbReference type="ARBA" id="ARBA00022723"/>
    </source>
</evidence>
<dbReference type="InterPro" id="IPR018957">
    <property type="entry name" value="Znf_C3HC4_RING-type"/>
</dbReference>
<dbReference type="Gene3D" id="3.30.40.10">
    <property type="entry name" value="Zinc/RING finger domain, C3HC4 (zinc finger)"/>
    <property type="match status" value="1"/>
</dbReference>
<dbReference type="InParanoid" id="K5WAA9"/>
<evidence type="ECO:0000256" key="5">
    <source>
        <dbReference type="SAM" id="MobiDB-lite"/>
    </source>
</evidence>
<gene>
    <name evidence="8" type="ORF">PHACADRAFT_110624</name>
</gene>
<dbReference type="RefSeq" id="XP_007390291.1">
    <property type="nucleotide sequence ID" value="XM_007390229.1"/>
</dbReference>
<evidence type="ECO:0000256" key="6">
    <source>
        <dbReference type="SAM" id="SignalP"/>
    </source>
</evidence>
<evidence type="ECO:0000313" key="8">
    <source>
        <dbReference type="EMBL" id="EKM60848.1"/>
    </source>
</evidence>
<dbReference type="EMBL" id="JH930468">
    <property type="protein sequence ID" value="EKM60848.1"/>
    <property type="molecule type" value="Genomic_DNA"/>
</dbReference>
<dbReference type="GO" id="GO:0008270">
    <property type="term" value="F:zinc ion binding"/>
    <property type="evidence" value="ECO:0007669"/>
    <property type="project" value="UniProtKB-KW"/>
</dbReference>
<name>K5WAA9_PHACS</name>
<reference evidence="8 9" key="1">
    <citation type="journal article" date="2012" name="BMC Genomics">
        <title>Comparative genomics of the white-rot fungi, Phanerochaete carnosa and P. chrysosporium, to elucidate the genetic basis of the distinct wood types they colonize.</title>
        <authorList>
            <person name="Suzuki H."/>
            <person name="MacDonald J."/>
            <person name="Syed K."/>
            <person name="Salamov A."/>
            <person name="Hori C."/>
            <person name="Aerts A."/>
            <person name="Henrissat B."/>
            <person name="Wiebenga A."/>
            <person name="vanKuyk P.A."/>
            <person name="Barry K."/>
            <person name="Lindquist E."/>
            <person name="LaButti K."/>
            <person name="Lapidus A."/>
            <person name="Lucas S."/>
            <person name="Coutinho P."/>
            <person name="Gong Y."/>
            <person name="Samejima M."/>
            <person name="Mahadevan R."/>
            <person name="Abou-Zaid M."/>
            <person name="de Vries R.P."/>
            <person name="Igarashi K."/>
            <person name="Yadav J.S."/>
            <person name="Grigoriev I.V."/>
            <person name="Master E.R."/>
        </authorList>
    </citation>
    <scope>NUCLEOTIDE SEQUENCE [LARGE SCALE GENOMIC DNA]</scope>
    <source>
        <strain evidence="8 9">HHB-10118-sp</strain>
    </source>
</reference>
<accession>K5WAA9</accession>
<feature type="signal peptide" evidence="6">
    <location>
        <begin position="1"/>
        <end position="19"/>
    </location>
</feature>
<keyword evidence="3" id="KW-0862">Zinc</keyword>
<protein>
    <recommendedName>
        <fullName evidence="7">RING-type domain-containing protein</fullName>
    </recommendedName>
</protein>
<evidence type="ECO:0000256" key="2">
    <source>
        <dbReference type="ARBA" id="ARBA00022771"/>
    </source>
</evidence>
<dbReference type="SUPFAM" id="SSF57850">
    <property type="entry name" value="RING/U-box"/>
    <property type="match status" value="1"/>
</dbReference>
<dbReference type="STRING" id="650164.K5WAA9"/>
<keyword evidence="9" id="KW-1185">Reference proteome</keyword>
<feature type="chain" id="PRO_5003885549" description="RING-type domain-containing protein" evidence="6">
    <location>
        <begin position="20"/>
        <end position="139"/>
    </location>
</feature>
<feature type="domain" description="RING-type" evidence="7">
    <location>
        <begin position="2"/>
        <end position="44"/>
    </location>
</feature>
<sequence>MCPICCDLFVCVQIGSACGHSFCGNCGWDWIAKTMPAPTCPYCRTPLNRQAPMIPNFAIESMVQKLVASLAENGVDGWDEEGELWREWQERQQRWKAGAAARASELERYSEAETPPAPASPPQARHEQLLINPSNEPAG</sequence>
<organism evidence="8 9">
    <name type="scientific">Phanerochaete carnosa (strain HHB-10118-sp)</name>
    <name type="common">White-rot fungus</name>
    <name type="synonym">Peniophora carnosa</name>
    <dbReference type="NCBI Taxonomy" id="650164"/>
    <lineage>
        <taxon>Eukaryota</taxon>
        <taxon>Fungi</taxon>
        <taxon>Dikarya</taxon>
        <taxon>Basidiomycota</taxon>
        <taxon>Agaricomycotina</taxon>
        <taxon>Agaricomycetes</taxon>
        <taxon>Polyporales</taxon>
        <taxon>Phanerochaetaceae</taxon>
        <taxon>Phanerochaete</taxon>
    </lineage>
</organism>
<keyword evidence="2 4" id="KW-0863">Zinc-finger</keyword>
<dbReference type="HOGENOM" id="CLU_1845795_0_0_1"/>
<dbReference type="Proteomes" id="UP000008370">
    <property type="component" value="Unassembled WGS sequence"/>
</dbReference>
<dbReference type="GeneID" id="18907626"/>
<evidence type="ECO:0000259" key="7">
    <source>
        <dbReference type="PROSITE" id="PS50089"/>
    </source>
</evidence>
<proteinExistence type="predicted"/>
<keyword evidence="6" id="KW-0732">Signal</keyword>
<feature type="region of interest" description="Disordered" evidence="5">
    <location>
        <begin position="105"/>
        <end position="139"/>
    </location>
</feature>
<evidence type="ECO:0000256" key="4">
    <source>
        <dbReference type="PROSITE-ProRule" id="PRU00175"/>
    </source>
</evidence>
<dbReference type="PROSITE" id="PS50089">
    <property type="entry name" value="ZF_RING_2"/>
    <property type="match status" value="1"/>
</dbReference>
<dbReference type="Pfam" id="PF00097">
    <property type="entry name" value="zf-C3HC4"/>
    <property type="match status" value="1"/>
</dbReference>